<dbReference type="OrthoDB" id="341259at2759"/>
<accession>A0A6A5VLQ1</accession>
<evidence type="ECO:0000313" key="2">
    <source>
        <dbReference type="Proteomes" id="UP000800036"/>
    </source>
</evidence>
<dbReference type="EMBL" id="ML976661">
    <property type="protein sequence ID" value="KAF1978234.1"/>
    <property type="molecule type" value="Genomic_DNA"/>
</dbReference>
<evidence type="ECO:0000313" key="1">
    <source>
        <dbReference type="EMBL" id="KAF1978234.1"/>
    </source>
</evidence>
<gene>
    <name evidence="1" type="ORF">BU23DRAFT_595985</name>
</gene>
<organism evidence="1 2">
    <name type="scientific">Bimuria novae-zelandiae CBS 107.79</name>
    <dbReference type="NCBI Taxonomy" id="1447943"/>
    <lineage>
        <taxon>Eukaryota</taxon>
        <taxon>Fungi</taxon>
        <taxon>Dikarya</taxon>
        <taxon>Ascomycota</taxon>
        <taxon>Pezizomycotina</taxon>
        <taxon>Dothideomycetes</taxon>
        <taxon>Pleosporomycetidae</taxon>
        <taxon>Pleosporales</taxon>
        <taxon>Massarineae</taxon>
        <taxon>Didymosphaeriaceae</taxon>
        <taxon>Bimuria</taxon>
    </lineage>
</organism>
<sequence length="554" mass="62834">MHYCLVSPLRDPVSWTSAAEVTNGALTENIAIKAAAVRLQTPNNCVQNALSTTQDATFQDLCLRVAKTSSELIGVLEKLKVQGTKTGWKSMRKAIKNRLRTELNIHINESARQQLEDLRKKLTSGFDNFDVRTGEILTAVIDGRDLFRSTLDDQTQQISITHHTGTSQEIHQEGDRIVASCLASNGGVTQSVQTVEANLQQTARVNSNSNSQIAELKQVVQQLQEQIIARPEEFRTLIEAYRTATNNRQRNNLRELSNAVATEIVALETMYQSRKDLIEPVQSGVVKVFAKARKTDIWRFSKYRTSATASNEDISLITRMDATQFRRPNPFYDVHEVYYSYYYTWMRRRNAIVNVRDMNLLWAANRNSCLFQSPHKPIAKALVSIHLTVLVSVTLISKVFDEVNQVGKGTPAHRFETSRTRLEADLGYWMAFANLRGMLDDRWPISSNVINWNSDYTACVQLAKHERPRYDDLRGNYFEELHHLLHLLIGDEKILGGRSHISLKPDRPAAHIILIMLSMGIGLFASLRPSDDHLVVWLPALNKDARDQLPLIDT</sequence>
<dbReference type="AlphaFoldDB" id="A0A6A5VLQ1"/>
<dbReference type="Proteomes" id="UP000800036">
    <property type="component" value="Unassembled WGS sequence"/>
</dbReference>
<reference evidence="1" key="1">
    <citation type="journal article" date="2020" name="Stud. Mycol.">
        <title>101 Dothideomycetes genomes: a test case for predicting lifestyles and emergence of pathogens.</title>
        <authorList>
            <person name="Haridas S."/>
            <person name="Albert R."/>
            <person name="Binder M."/>
            <person name="Bloem J."/>
            <person name="Labutti K."/>
            <person name="Salamov A."/>
            <person name="Andreopoulos B."/>
            <person name="Baker S."/>
            <person name="Barry K."/>
            <person name="Bills G."/>
            <person name="Bluhm B."/>
            <person name="Cannon C."/>
            <person name="Castanera R."/>
            <person name="Culley D."/>
            <person name="Daum C."/>
            <person name="Ezra D."/>
            <person name="Gonzalez J."/>
            <person name="Henrissat B."/>
            <person name="Kuo A."/>
            <person name="Liang C."/>
            <person name="Lipzen A."/>
            <person name="Lutzoni F."/>
            <person name="Magnuson J."/>
            <person name="Mondo S."/>
            <person name="Nolan M."/>
            <person name="Ohm R."/>
            <person name="Pangilinan J."/>
            <person name="Park H.-J."/>
            <person name="Ramirez L."/>
            <person name="Alfaro M."/>
            <person name="Sun H."/>
            <person name="Tritt A."/>
            <person name="Yoshinaga Y."/>
            <person name="Zwiers L.-H."/>
            <person name="Turgeon B."/>
            <person name="Goodwin S."/>
            <person name="Spatafora J."/>
            <person name="Crous P."/>
            <person name="Grigoriev I."/>
        </authorList>
    </citation>
    <scope>NUCLEOTIDE SEQUENCE</scope>
    <source>
        <strain evidence="1">CBS 107.79</strain>
    </source>
</reference>
<keyword evidence="2" id="KW-1185">Reference proteome</keyword>
<name>A0A6A5VLQ1_9PLEO</name>
<protein>
    <submittedName>
        <fullName evidence="1">Uncharacterized protein</fullName>
    </submittedName>
</protein>
<proteinExistence type="predicted"/>